<feature type="region of interest" description="Disordered" evidence="1">
    <location>
        <begin position="149"/>
        <end position="176"/>
    </location>
</feature>
<accession>A0AAV7S6U6</accession>
<reference evidence="2" key="1">
    <citation type="journal article" date="2022" name="bioRxiv">
        <title>Sequencing and chromosome-scale assembly of the giantPleurodeles waltlgenome.</title>
        <authorList>
            <person name="Brown T."/>
            <person name="Elewa A."/>
            <person name="Iarovenko S."/>
            <person name="Subramanian E."/>
            <person name="Araus A.J."/>
            <person name="Petzold A."/>
            <person name="Susuki M."/>
            <person name="Suzuki K.-i.T."/>
            <person name="Hayashi T."/>
            <person name="Toyoda A."/>
            <person name="Oliveira C."/>
            <person name="Osipova E."/>
            <person name="Leigh N.D."/>
            <person name="Simon A."/>
            <person name="Yun M.H."/>
        </authorList>
    </citation>
    <scope>NUCLEOTIDE SEQUENCE</scope>
    <source>
        <strain evidence="2">20211129_DDA</strain>
        <tissue evidence="2">Liver</tissue>
    </source>
</reference>
<proteinExistence type="predicted"/>
<protein>
    <submittedName>
        <fullName evidence="2">Uncharacterized protein</fullName>
    </submittedName>
</protein>
<dbReference type="EMBL" id="JANPWB010000008">
    <property type="protein sequence ID" value="KAJ1159667.1"/>
    <property type="molecule type" value="Genomic_DNA"/>
</dbReference>
<organism evidence="2 3">
    <name type="scientific">Pleurodeles waltl</name>
    <name type="common">Iberian ribbed newt</name>
    <dbReference type="NCBI Taxonomy" id="8319"/>
    <lineage>
        <taxon>Eukaryota</taxon>
        <taxon>Metazoa</taxon>
        <taxon>Chordata</taxon>
        <taxon>Craniata</taxon>
        <taxon>Vertebrata</taxon>
        <taxon>Euteleostomi</taxon>
        <taxon>Amphibia</taxon>
        <taxon>Batrachia</taxon>
        <taxon>Caudata</taxon>
        <taxon>Salamandroidea</taxon>
        <taxon>Salamandridae</taxon>
        <taxon>Pleurodelinae</taxon>
        <taxon>Pleurodeles</taxon>
    </lineage>
</organism>
<evidence type="ECO:0000313" key="3">
    <source>
        <dbReference type="Proteomes" id="UP001066276"/>
    </source>
</evidence>
<name>A0AAV7S6U6_PLEWA</name>
<dbReference type="AlphaFoldDB" id="A0AAV7S6U6"/>
<evidence type="ECO:0000256" key="1">
    <source>
        <dbReference type="SAM" id="MobiDB-lite"/>
    </source>
</evidence>
<dbReference type="Proteomes" id="UP001066276">
    <property type="component" value="Chromosome 4_2"/>
</dbReference>
<evidence type="ECO:0000313" key="2">
    <source>
        <dbReference type="EMBL" id="KAJ1159667.1"/>
    </source>
</evidence>
<keyword evidence="3" id="KW-1185">Reference proteome</keyword>
<gene>
    <name evidence="2" type="ORF">NDU88_000172</name>
</gene>
<sequence>MLRCHLVPLASHGLSLRSVGALRCLAETIAAHDCSYWPTSGSLGSLDVDTPSEACGGRLTSPSRALLMPPDYLALDYLALYLFRCPPLAADSGLALPGFSCLLPRHEVTQRKGGCYEGPVNCIQWARSYRPPWALCTFFGLAGISTSPQFRKEGPSPSPPPARPRSGPHLRVPSSWGIEHPPALPITSSGRFRGRRFLVLSSIRGVAQGRRAVPLL</sequence>
<comment type="caution">
    <text evidence="2">The sequence shown here is derived from an EMBL/GenBank/DDBJ whole genome shotgun (WGS) entry which is preliminary data.</text>
</comment>